<feature type="chain" id="PRO_5047450282" evidence="3">
    <location>
        <begin position="26"/>
        <end position="318"/>
    </location>
</feature>
<evidence type="ECO:0000256" key="1">
    <source>
        <dbReference type="SAM" id="MobiDB-lite"/>
    </source>
</evidence>
<name>A0ABT0PLC5_9GAMM</name>
<keyword evidence="2" id="KW-0472">Membrane</keyword>
<gene>
    <name evidence="5" type="ORF">M3P05_16600</name>
</gene>
<accession>A0ABT0PLC5</accession>
<evidence type="ECO:0000256" key="2">
    <source>
        <dbReference type="SAM" id="Phobius"/>
    </source>
</evidence>
<keyword evidence="2" id="KW-1133">Transmembrane helix</keyword>
<proteinExistence type="predicted"/>
<comment type="caution">
    <text evidence="5">The sequence shown here is derived from an EMBL/GenBank/DDBJ whole genome shotgun (WGS) entry which is preliminary data.</text>
</comment>
<sequence>MRRVLPVLAVLLAFTCTLTSMDAEAKKFGSSKSFGKTFKVAPSQPKNITSPSFGNTASKSTTQSGFGQNQTKKKGFFSGFGGGLLGGLLAGGLIASLFGGMPFHGMQFMDILILAAIAFIVIKLFRGMSRAKASALNGGHSQHYDSGASSWQQNQNNQNQSYRDFGFDAVNKQEPQSYQQDAGFGAHSDVPFNLPPDFDLNGFLNRARSHYKQIQDAWNSGDMSTIREYIAPDLYNHLEKERQALKGDQHTEVMYVDAELVRAEIAFGKAEVSLRFSGRYRDNVERIEEKITDIWHLERDLNQPNAPWLIVGLEYADD</sequence>
<feature type="signal peptide" evidence="3">
    <location>
        <begin position="1"/>
        <end position="25"/>
    </location>
</feature>
<dbReference type="SMART" id="SM00978">
    <property type="entry name" value="Tim44"/>
    <property type="match status" value="1"/>
</dbReference>
<keyword evidence="3" id="KW-0732">Signal</keyword>
<dbReference type="Gene3D" id="3.10.450.240">
    <property type="match status" value="1"/>
</dbReference>
<feature type="region of interest" description="Disordered" evidence="1">
    <location>
        <begin position="43"/>
        <end position="69"/>
    </location>
</feature>
<evidence type="ECO:0000256" key="3">
    <source>
        <dbReference type="SAM" id="SignalP"/>
    </source>
</evidence>
<feature type="domain" description="Tim44-like" evidence="4">
    <location>
        <begin position="184"/>
        <end position="315"/>
    </location>
</feature>
<keyword evidence="6" id="KW-1185">Reference proteome</keyword>
<dbReference type="EMBL" id="JAMFLX010000027">
    <property type="protein sequence ID" value="MCL6271537.1"/>
    <property type="molecule type" value="Genomic_DNA"/>
</dbReference>
<dbReference type="Pfam" id="PF04280">
    <property type="entry name" value="Tim44"/>
    <property type="match status" value="1"/>
</dbReference>
<dbReference type="PANTHER" id="PTHR41542">
    <property type="entry name" value="BLL5807 PROTEIN"/>
    <property type="match status" value="1"/>
</dbReference>
<dbReference type="SUPFAM" id="SSF54427">
    <property type="entry name" value="NTF2-like"/>
    <property type="match status" value="1"/>
</dbReference>
<feature type="transmembrane region" description="Helical" evidence="2">
    <location>
        <begin position="76"/>
        <end position="99"/>
    </location>
</feature>
<dbReference type="InterPro" id="IPR032710">
    <property type="entry name" value="NTF2-like_dom_sf"/>
</dbReference>
<feature type="region of interest" description="Disordered" evidence="1">
    <location>
        <begin position="136"/>
        <end position="155"/>
    </location>
</feature>
<dbReference type="PANTHER" id="PTHR41542:SF1">
    <property type="entry name" value="BLL5807 PROTEIN"/>
    <property type="match status" value="1"/>
</dbReference>
<dbReference type="RefSeq" id="WP_249701157.1">
    <property type="nucleotide sequence ID" value="NZ_JAMFLX010000027.1"/>
</dbReference>
<organism evidence="5 6">
    <name type="scientific">Parendozoicomonas callyspongiae</name>
    <dbReference type="NCBI Taxonomy" id="2942213"/>
    <lineage>
        <taxon>Bacteria</taxon>
        <taxon>Pseudomonadati</taxon>
        <taxon>Pseudomonadota</taxon>
        <taxon>Gammaproteobacteria</taxon>
        <taxon>Oceanospirillales</taxon>
        <taxon>Endozoicomonadaceae</taxon>
        <taxon>Parendozoicomonas</taxon>
    </lineage>
</organism>
<evidence type="ECO:0000259" key="4">
    <source>
        <dbReference type="SMART" id="SM00978"/>
    </source>
</evidence>
<protein>
    <submittedName>
        <fullName evidence="5">TIM44-like domain-containing protein</fullName>
    </submittedName>
</protein>
<feature type="transmembrane region" description="Helical" evidence="2">
    <location>
        <begin position="111"/>
        <end position="128"/>
    </location>
</feature>
<dbReference type="Proteomes" id="UP001203338">
    <property type="component" value="Unassembled WGS sequence"/>
</dbReference>
<keyword evidence="2" id="KW-0812">Transmembrane</keyword>
<evidence type="ECO:0000313" key="5">
    <source>
        <dbReference type="EMBL" id="MCL6271537.1"/>
    </source>
</evidence>
<reference evidence="5 6" key="1">
    <citation type="submission" date="2022-05" db="EMBL/GenBank/DDBJ databases">
        <authorList>
            <person name="Park J.-S."/>
        </authorList>
    </citation>
    <scope>NUCLEOTIDE SEQUENCE [LARGE SCALE GENOMIC DNA]</scope>
    <source>
        <strain evidence="5 6">2012CJ34-2</strain>
    </source>
</reference>
<dbReference type="InterPro" id="IPR007379">
    <property type="entry name" value="Tim44-like_dom"/>
</dbReference>
<evidence type="ECO:0000313" key="6">
    <source>
        <dbReference type="Proteomes" id="UP001203338"/>
    </source>
</evidence>
<feature type="compositionally biased region" description="Polar residues" evidence="1">
    <location>
        <begin position="44"/>
        <end position="69"/>
    </location>
</feature>